<reference evidence="1" key="1">
    <citation type="submission" date="2019-12" db="EMBL/GenBank/DDBJ databases">
        <title>Genome sequencing and annotation of Brassica cretica.</title>
        <authorList>
            <person name="Studholme D.J."/>
            <person name="Sarris P.F."/>
        </authorList>
    </citation>
    <scope>NUCLEOTIDE SEQUENCE</scope>
    <source>
        <strain evidence="1">PFS-102/07</strain>
        <tissue evidence="1">Leaf</tissue>
    </source>
</reference>
<organism evidence="1">
    <name type="scientific">Brassica cretica</name>
    <name type="common">Mustard</name>
    <dbReference type="NCBI Taxonomy" id="69181"/>
    <lineage>
        <taxon>Eukaryota</taxon>
        <taxon>Viridiplantae</taxon>
        <taxon>Streptophyta</taxon>
        <taxon>Embryophyta</taxon>
        <taxon>Tracheophyta</taxon>
        <taxon>Spermatophyta</taxon>
        <taxon>Magnoliopsida</taxon>
        <taxon>eudicotyledons</taxon>
        <taxon>Gunneridae</taxon>
        <taxon>Pentapetalae</taxon>
        <taxon>rosids</taxon>
        <taxon>malvids</taxon>
        <taxon>Brassicales</taxon>
        <taxon>Brassicaceae</taxon>
        <taxon>Brassiceae</taxon>
        <taxon>Brassica</taxon>
    </lineage>
</organism>
<protein>
    <submittedName>
        <fullName evidence="1">Uncharacterized protein</fullName>
    </submittedName>
</protein>
<comment type="caution">
    <text evidence="1">The sequence shown here is derived from an EMBL/GenBank/DDBJ whole genome shotgun (WGS) entry which is preliminary data.</text>
</comment>
<name>A0A8S9M720_BRACR</name>
<evidence type="ECO:0000313" key="1">
    <source>
        <dbReference type="EMBL" id="KAF2613818.1"/>
    </source>
</evidence>
<gene>
    <name evidence="1" type="ORF">F2Q70_00008979</name>
</gene>
<dbReference type="EMBL" id="QGKY02000089">
    <property type="protein sequence ID" value="KAF2613818.1"/>
    <property type="molecule type" value="Genomic_DNA"/>
</dbReference>
<accession>A0A8S9M720</accession>
<proteinExistence type="predicted"/>
<sequence length="70" mass="7913">MSISMLRLHARRHFVLLHVRLHVQLPCTATTRASGDTQLVRWLTPRSEPMQRATRASRSIGLISVLPTAL</sequence>
<dbReference type="AlphaFoldDB" id="A0A8S9M720"/>